<organism evidence="2 3">
    <name type="scientific">Falsibacillus albus</name>
    <dbReference type="NCBI Taxonomy" id="2478915"/>
    <lineage>
        <taxon>Bacteria</taxon>
        <taxon>Bacillati</taxon>
        <taxon>Bacillota</taxon>
        <taxon>Bacilli</taxon>
        <taxon>Bacillales</taxon>
        <taxon>Bacillaceae</taxon>
        <taxon>Falsibacillus</taxon>
    </lineage>
</organism>
<sequence>MIVKKRVVKYLANELFLELEDLENEDNKNLLSPNKYDFSELTQIYPEANIKVEREQYPIFQLKRKYDREQIILDPDFQREEVWDNRQKSELIESVLMGIPLPIFYLNETKDGQLVVVDGRQRLTTFFSFLNNDFKLTKLRILPYLNGQFFEDLDEMLQANLEDFQLIAQVIKPPTPDRIKFDIFDRVNRGGTPLNNQEMRNALYQGRSTKLLDRISKSKIFKKVTCNSINSTRMKDKYLILRTISFYLWKKGQLLDANGVQIEYKKDIDEFLGLAMEFLNSLNDSSIEQLESIFYKTMENNYIIFGEESFRRLSDGDRKKPINMILFESFGYLFTHFESEVCQSHRVLIRRMCDRLLQKQELNRLLTLDRGRGIVIPEVFKLFESLKEEIQHAIKN</sequence>
<protein>
    <submittedName>
        <fullName evidence="2">DUF262 domain-containing protein</fullName>
    </submittedName>
</protein>
<accession>A0A3L7JTF5</accession>
<dbReference type="Proteomes" id="UP000276770">
    <property type="component" value="Unassembled WGS sequence"/>
</dbReference>
<reference evidence="2 3" key="1">
    <citation type="submission" date="2018-10" db="EMBL/GenBank/DDBJ databases">
        <title>Falsibacillus sp. genome draft.</title>
        <authorList>
            <person name="Shi S."/>
        </authorList>
    </citation>
    <scope>NUCLEOTIDE SEQUENCE [LARGE SCALE GENOMIC DNA]</scope>
    <source>
        <strain evidence="2 3">GY 10110</strain>
    </source>
</reference>
<evidence type="ECO:0000259" key="1">
    <source>
        <dbReference type="Pfam" id="PF03235"/>
    </source>
</evidence>
<comment type="caution">
    <text evidence="2">The sequence shown here is derived from an EMBL/GenBank/DDBJ whole genome shotgun (WGS) entry which is preliminary data.</text>
</comment>
<evidence type="ECO:0000313" key="2">
    <source>
        <dbReference type="EMBL" id="RLQ93996.1"/>
    </source>
</evidence>
<dbReference type="PANTHER" id="PTHR39639">
    <property type="entry name" value="CHROMOSOME 16, WHOLE GENOME SHOTGUN SEQUENCE"/>
    <property type="match status" value="1"/>
</dbReference>
<evidence type="ECO:0000313" key="3">
    <source>
        <dbReference type="Proteomes" id="UP000276770"/>
    </source>
</evidence>
<dbReference type="PANTHER" id="PTHR39639:SF1">
    <property type="entry name" value="DUF262 DOMAIN-CONTAINING PROTEIN"/>
    <property type="match status" value="1"/>
</dbReference>
<name>A0A3L7JTF5_9BACI</name>
<gene>
    <name evidence="2" type="ORF">D9X91_15275</name>
</gene>
<feature type="domain" description="GmrSD restriction endonucleases N-terminal" evidence="1">
    <location>
        <begin position="68"/>
        <end position="204"/>
    </location>
</feature>
<dbReference type="EMBL" id="RCVZ01000011">
    <property type="protein sequence ID" value="RLQ93996.1"/>
    <property type="molecule type" value="Genomic_DNA"/>
</dbReference>
<dbReference type="Pfam" id="PF03235">
    <property type="entry name" value="GmrSD_N"/>
    <property type="match status" value="1"/>
</dbReference>
<keyword evidence="3" id="KW-1185">Reference proteome</keyword>
<dbReference type="InterPro" id="IPR004919">
    <property type="entry name" value="GmrSD_N"/>
</dbReference>
<dbReference type="AlphaFoldDB" id="A0A3L7JTF5"/>
<proteinExistence type="predicted"/>